<dbReference type="Pfam" id="PF04391">
    <property type="entry name" value="DUF533"/>
    <property type="match status" value="2"/>
</dbReference>
<dbReference type="AlphaFoldDB" id="A0A1M5MN27"/>
<dbReference type="SUPFAM" id="SSF158682">
    <property type="entry name" value="TerB-like"/>
    <property type="match status" value="1"/>
</dbReference>
<feature type="transmembrane region" description="Helical" evidence="2">
    <location>
        <begin position="12"/>
        <end position="33"/>
    </location>
</feature>
<dbReference type="Gene3D" id="1.10.3680.10">
    <property type="entry name" value="TerB-like"/>
    <property type="match status" value="1"/>
</dbReference>
<evidence type="ECO:0000313" key="4">
    <source>
        <dbReference type="Proteomes" id="UP000184268"/>
    </source>
</evidence>
<evidence type="ECO:0000313" key="3">
    <source>
        <dbReference type="EMBL" id="SHG78834.1"/>
    </source>
</evidence>
<sequence length="270" mass="27621">MADVNKLLGSLLGSSTAKGFAGGLAGGVASNMLMSKSGRKMGKKALKVGGIAAVGALAYTAYQRYSNSGNSDSSGNSDHAVNNAQPQGAAHHGGHTAAAAATSVNGAYPNQANAPQQAAYPNESASLSQQRGELIPAPAGSAFLPAENDAAANEALGMTLIRAMIAAARSDGRLDAQESQAIFQRIEMLELDPESKNLLIQEMGQPVDMDAIVNSATCPEVAAEIYAASVLAIDVDTTAERAYLGMLAARLQLPPGLANELEAEIQAQRA</sequence>
<keyword evidence="4" id="KW-1185">Reference proteome</keyword>
<proteinExistence type="predicted"/>
<dbReference type="CDD" id="cd07178">
    <property type="entry name" value="terB_like_YebE"/>
    <property type="match status" value="1"/>
</dbReference>
<dbReference type="Proteomes" id="UP000184268">
    <property type="component" value="Unassembled WGS sequence"/>
</dbReference>
<evidence type="ECO:0000256" key="1">
    <source>
        <dbReference type="SAM" id="MobiDB-lite"/>
    </source>
</evidence>
<gene>
    <name evidence="3" type="ORF">SAMN02745129_0712</name>
</gene>
<keyword evidence="2" id="KW-1133">Transmembrane helix</keyword>
<feature type="compositionally biased region" description="Low complexity" evidence="1">
    <location>
        <begin position="67"/>
        <end position="78"/>
    </location>
</feature>
<dbReference type="EMBL" id="FQXG01000001">
    <property type="protein sequence ID" value="SHG78834.1"/>
    <property type="molecule type" value="Genomic_DNA"/>
</dbReference>
<accession>A0A1M5MN27</accession>
<dbReference type="InterPro" id="IPR007486">
    <property type="entry name" value="YebE"/>
</dbReference>
<dbReference type="OrthoDB" id="5459344at2"/>
<reference evidence="3 4" key="1">
    <citation type="submission" date="2016-11" db="EMBL/GenBank/DDBJ databases">
        <authorList>
            <person name="Jaros S."/>
            <person name="Januszkiewicz K."/>
            <person name="Wedrychowicz H."/>
        </authorList>
    </citation>
    <scope>NUCLEOTIDE SEQUENCE [LARGE SCALE GENOMIC DNA]</scope>
    <source>
        <strain evidence="3 4">DSM 16917</strain>
    </source>
</reference>
<dbReference type="STRING" id="299255.SAMN02745129_0712"/>
<protein>
    <submittedName>
        <fullName evidence="3">Uncharacterized membrane protein YebE, DUF533 family</fullName>
    </submittedName>
</protein>
<dbReference type="InterPro" id="IPR029024">
    <property type="entry name" value="TerB-like"/>
</dbReference>
<keyword evidence="2" id="KW-0812">Transmembrane</keyword>
<keyword evidence="2" id="KW-0472">Membrane</keyword>
<name>A0A1M5MN27_9GAMM</name>
<feature type="compositionally biased region" description="Low complexity" evidence="1">
    <location>
        <begin position="95"/>
        <end position="122"/>
    </location>
</feature>
<feature type="region of interest" description="Disordered" evidence="1">
    <location>
        <begin position="67"/>
        <end position="128"/>
    </location>
</feature>
<evidence type="ECO:0000256" key="2">
    <source>
        <dbReference type="SAM" id="Phobius"/>
    </source>
</evidence>
<organism evidence="3 4">
    <name type="scientific">Ferrimonas marina</name>
    <dbReference type="NCBI Taxonomy" id="299255"/>
    <lineage>
        <taxon>Bacteria</taxon>
        <taxon>Pseudomonadati</taxon>
        <taxon>Pseudomonadota</taxon>
        <taxon>Gammaproteobacteria</taxon>
        <taxon>Alteromonadales</taxon>
        <taxon>Ferrimonadaceae</taxon>
        <taxon>Ferrimonas</taxon>
    </lineage>
</organism>
<dbReference type="RefSeq" id="WP_067654069.1">
    <property type="nucleotide sequence ID" value="NZ_FQXG01000001.1"/>
</dbReference>